<proteinExistence type="predicted"/>
<evidence type="ECO:0000313" key="6">
    <source>
        <dbReference type="Proteomes" id="UP000663829"/>
    </source>
</evidence>
<dbReference type="SMART" id="SM00560">
    <property type="entry name" value="LamGL"/>
    <property type="match status" value="1"/>
</dbReference>
<dbReference type="SUPFAM" id="SSF49899">
    <property type="entry name" value="Concanavalin A-like lectins/glucanases"/>
    <property type="match status" value="1"/>
</dbReference>
<accession>A0A816DJ95</accession>
<dbReference type="Proteomes" id="UP000663829">
    <property type="component" value="Unassembled WGS sequence"/>
</dbReference>
<evidence type="ECO:0000256" key="2">
    <source>
        <dbReference type="ARBA" id="ARBA00023157"/>
    </source>
</evidence>
<dbReference type="InterPro" id="IPR013320">
    <property type="entry name" value="ConA-like_dom_sf"/>
</dbReference>
<feature type="domain" description="LamG-like jellyroll fold" evidence="3">
    <location>
        <begin position="59"/>
        <end position="195"/>
    </location>
</feature>
<dbReference type="Proteomes" id="UP000681722">
    <property type="component" value="Unassembled WGS sequence"/>
</dbReference>
<keyword evidence="1" id="KW-0732">Signal</keyword>
<organism evidence="4 6">
    <name type="scientific">Didymodactylos carnosus</name>
    <dbReference type="NCBI Taxonomy" id="1234261"/>
    <lineage>
        <taxon>Eukaryota</taxon>
        <taxon>Metazoa</taxon>
        <taxon>Spiralia</taxon>
        <taxon>Gnathifera</taxon>
        <taxon>Rotifera</taxon>
        <taxon>Eurotatoria</taxon>
        <taxon>Bdelloidea</taxon>
        <taxon>Philodinida</taxon>
        <taxon>Philodinidae</taxon>
        <taxon>Didymodactylos</taxon>
    </lineage>
</organism>
<dbReference type="EMBL" id="CAJNOQ010044603">
    <property type="protein sequence ID" value="CAF1633714.1"/>
    <property type="molecule type" value="Genomic_DNA"/>
</dbReference>
<evidence type="ECO:0000313" key="5">
    <source>
        <dbReference type="EMBL" id="CAF4536432.1"/>
    </source>
</evidence>
<comment type="caution">
    <text evidence="4">The sequence shown here is derived from an EMBL/GenBank/DDBJ whole genome shotgun (WGS) entry which is preliminary data.</text>
</comment>
<keyword evidence="6" id="KW-1185">Reference proteome</keyword>
<name>A0A816DJ95_9BILA</name>
<protein>
    <recommendedName>
        <fullName evidence="3">LamG-like jellyroll fold domain-containing protein</fullName>
    </recommendedName>
</protein>
<dbReference type="AlphaFoldDB" id="A0A816DJ95"/>
<sequence>MFWPFDSDTSDFYDVYNGESVNNITYTSPGYTGYGSALSLHRSLSQYVVVSKYLDLSYTSFTFEVWINTATISISNNNLSDNAIIGQCDSLTADKCLSLALRNGRVLMSFYGNDLSGSTVLTVGRWYHIAYVYDYTVSNQIIYVNGVLDGSQISNPYLGTVGNLTIGTSMLLTSNNYFDGFIDQLYFVSRAKNATEILSDATLVVYYSFDGNPTSDSGPLYINGTSVNATYVSGRLGQALSFASNGYFRGTGFTQLG</sequence>
<reference evidence="4" key="1">
    <citation type="submission" date="2021-02" db="EMBL/GenBank/DDBJ databases">
        <authorList>
            <person name="Nowell W R."/>
        </authorList>
    </citation>
    <scope>NUCLEOTIDE SEQUENCE</scope>
</reference>
<dbReference type="OrthoDB" id="10063074at2759"/>
<dbReference type="Gene3D" id="2.60.120.200">
    <property type="match status" value="1"/>
</dbReference>
<dbReference type="InterPro" id="IPR006558">
    <property type="entry name" value="LamG-like"/>
</dbReference>
<evidence type="ECO:0000313" key="4">
    <source>
        <dbReference type="EMBL" id="CAF1633714.1"/>
    </source>
</evidence>
<evidence type="ECO:0000259" key="3">
    <source>
        <dbReference type="SMART" id="SM00560"/>
    </source>
</evidence>
<dbReference type="Pfam" id="PF13385">
    <property type="entry name" value="Laminin_G_3"/>
    <property type="match status" value="1"/>
</dbReference>
<evidence type="ECO:0000256" key="1">
    <source>
        <dbReference type="ARBA" id="ARBA00022729"/>
    </source>
</evidence>
<gene>
    <name evidence="4" type="ORF">GPM918_LOCUS44521</name>
    <name evidence="5" type="ORF">SRO942_LOCUS46409</name>
</gene>
<feature type="non-terminal residue" evidence="4">
    <location>
        <position position="257"/>
    </location>
</feature>
<keyword evidence="2" id="KW-1015">Disulfide bond</keyword>
<dbReference type="EMBL" id="CAJOBC010112698">
    <property type="protein sequence ID" value="CAF4536432.1"/>
    <property type="molecule type" value="Genomic_DNA"/>
</dbReference>